<evidence type="ECO:0000313" key="4">
    <source>
        <dbReference type="Proteomes" id="UP000316612"/>
    </source>
</evidence>
<gene>
    <name evidence="3" type="ORF">AUR04nite_20060</name>
</gene>
<dbReference type="InterPro" id="IPR002509">
    <property type="entry name" value="NODB_dom"/>
</dbReference>
<dbReference type="GO" id="GO:0016810">
    <property type="term" value="F:hydrolase activity, acting on carbon-nitrogen (but not peptide) bonds"/>
    <property type="evidence" value="ECO:0007669"/>
    <property type="project" value="InterPro"/>
</dbReference>
<evidence type="ECO:0000313" key="3">
    <source>
        <dbReference type="EMBL" id="GED06474.1"/>
    </source>
</evidence>
<protein>
    <submittedName>
        <fullName evidence="3">Polysaccharide deacetylase</fullName>
    </submittedName>
</protein>
<dbReference type="InterPro" id="IPR011330">
    <property type="entry name" value="Glyco_hydro/deAcase_b/a-brl"/>
</dbReference>
<feature type="compositionally biased region" description="Low complexity" evidence="1">
    <location>
        <begin position="65"/>
        <end position="76"/>
    </location>
</feature>
<dbReference type="Gene3D" id="3.20.20.370">
    <property type="entry name" value="Glycoside hydrolase/deacetylase"/>
    <property type="match status" value="1"/>
</dbReference>
<proteinExistence type="predicted"/>
<feature type="region of interest" description="Disordered" evidence="1">
    <location>
        <begin position="45"/>
        <end position="80"/>
    </location>
</feature>
<organism evidence="3 4">
    <name type="scientific">Glutamicibacter uratoxydans</name>
    <name type="common">Arthrobacter uratoxydans</name>
    <dbReference type="NCBI Taxonomy" id="43667"/>
    <lineage>
        <taxon>Bacteria</taxon>
        <taxon>Bacillati</taxon>
        <taxon>Actinomycetota</taxon>
        <taxon>Actinomycetes</taxon>
        <taxon>Micrococcales</taxon>
        <taxon>Micrococcaceae</taxon>
        <taxon>Glutamicibacter</taxon>
    </lineage>
</organism>
<evidence type="ECO:0000259" key="2">
    <source>
        <dbReference type="PROSITE" id="PS51677"/>
    </source>
</evidence>
<keyword evidence="4" id="KW-1185">Reference proteome</keyword>
<feature type="domain" description="NodB homology" evidence="2">
    <location>
        <begin position="117"/>
        <end position="316"/>
    </location>
</feature>
<dbReference type="InterPro" id="IPR050248">
    <property type="entry name" value="Polysacc_deacetylase_ArnD"/>
</dbReference>
<evidence type="ECO:0000256" key="1">
    <source>
        <dbReference type="SAM" id="MobiDB-lite"/>
    </source>
</evidence>
<sequence length="316" mass="31933">MIYAMPASPDGHLVPLSSRRSLLAFGAAALGSFVLSGCAADGSSESSLAPANSAPSVHPAPAPASPAASSTGAVAPGDGAPEFLDRDKAIDMFKGRAAGSFGLEVPGIQLGLPEGAKFAALTFDACGGPRGSAVDTALLSTLRAHRAPATLFINQRWARANPGLMKELVADPLFEIANHGTLHAPLCIAGQKAYGIPGTASVGSAYDEVMENQRYMAGEFGVDARFFRSGTAHMDEAGAALCRALGIVPMNFTRNLDAGATFAASAVASQVKLLKSGDVGIGHFNQPGSGTAAGVRAGLGPLLDSGIKLATLSQGF</sequence>
<dbReference type="PANTHER" id="PTHR10587:SF134">
    <property type="entry name" value="SECRETED PROTEIN"/>
    <property type="match status" value="1"/>
</dbReference>
<dbReference type="SUPFAM" id="SSF88713">
    <property type="entry name" value="Glycoside hydrolase/deacetylase"/>
    <property type="match status" value="1"/>
</dbReference>
<dbReference type="PANTHER" id="PTHR10587">
    <property type="entry name" value="GLYCOSYL TRANSFERASE-RELATED"/>
    <property type="match status" value="1"/>
</dbReference>
<dbReference type="Proteomes" id="UP000316612">
    <property type="component" value="Unassembled WGS sequence"/>
</dbReference>
<dbReference type="EMBL" id="BJNY01000010">
    <property type="protein sequence ID" value="GED06474.1"/>
    <property type="molecule type" value="Genomic_DNA"/>
</dbReference>
<comment type="caution">
    <text evidence="3">The sequence shown here is derived from an EMBL/GenBank/DDBJ whole genome shotgun (WGS) entry which is preliminary data.</text>
</comment>
<dbReference type="Pfam" id="PF01522">
    <property type="entry name" value="Polysacc_deac_1"/>
    <property type="match status" value="1"/>
</dbReference>
<dbReference type="PROSITE" id="PS51677">
    <property type="entry name" value="NODB"/>
    <property type="match status" value="1"/>
</dbReference>
<accession>A0A4Y4DRB7</accession>
<reference evidence="3 4" key="1">
    <citation type="submission" date="2019-06" db="EMBL/GenBank/DDBJ databases">
        <title>Whole genome shotgun sequence of Glutamicibacter uratoxydans NBRC 15515.</title>
        <authorList>
            <person name="Hosoyama A."/>
            <person name="Uohara A."/>
            <person name="Ohji S."/>
            <person name="Ichikawa N."/>
        </authorList>
    </citation>
    <scope>NUCLEOTIDE SEQUENCE [LARGE SCALE GENOMIC DNA]</scope>
    <source>
        <strain evidence="3 4">NBRC 15515</strain>
    </source>
</reference>
<name>A0A4Y4DRB7_GLUUR</name>
<dbReference type="AlphaFoldDB" id="A0A4Y4DRB7"/>
<dbReference type="GO" id="GO:0005975">
    <property type="term" value="P:carbohydrate metabolic process"/>
    <property type="evidence" value="ECO:0007669"/>
    <property type="project" value="InterPro"/>
</dbReference>